<protein>
    <submittedName>
        <fullName evidence="3">IPT/TIG domain-containing protein</fullName>
    </submittedName>
</protein>
<dbReference type="OrthoDB" id="99518at2"/>
<feature type="domain" description="IPT/TIG" evidence="2">
    <location>
        <begin position="550"/>
        <end position="621"/>
    </location>
</feature>
<organism evidence="3 4">
    <name type="scientific">Terriglobus roseus</name>
    <dbReference type="NCBI Taxonomy" id="392734"/>
    <lineage>
        <taxon>Bacteria</taxon>
        <taxon>Pseudomonadati</taxon>
        <taxon>Acidobacteriota</taxon>
        <taxon>Terriglobia</taxon>
        <taxon>Terriglobales</taxon>
        <taxon>Acidobacteriaceae</taxon>
        <taxon>Terriglobus</taxon>
    </lineage>
</organism>
<dbReference type="InterPro" id="IPR008964">
    <property type="entry name" value="Invasin/intimin_cell_adhesion"/>
</dbReference>
<dbReference type="SUPFAM" id="SSF49373">
    <property type="entry name" value="Invasin/intimin cell-adhesion fragments"/>
    <property type="match status" value="1"/>
</dbReference>
<dbReference type="Pfam" id="PF01833">
    <property type="entry name" value="TIG"/>
    <property type="match status" value="1"/>
</dbReference>
<evidence type="ECO:0000313" key="3">
    <source>
        <dbReference type="EMBL" id="SDG05012.1"/>
    </source>
</evidence>
<dbReference type="InterPro" id="IPR013783">
    <property type="entry name" value="Ig-like_fold"/>
</dbReference>
<evidence type="ECO:0000256" key="1">
    <source>
        <dbReference type="SAM" id="SignalP"/>
    </source>
</evidence>
<gene>
    <name evidence="3" type="ORF">SAMN05444167_4101</name>
</gene>
<keyword evidence="1" id="KW-0732">Signal</keyword>
<accession>A0A1G7R2M6</accession>
<evidence type="ECO:0000259" key="2">
    <source>
        <dbReference type="Pfam" id="PF01833"/>
    </source>
</evidence>
<feature type="signal peptide" evidence="1">
    <location>
        <begin position="1"/>
        <end position="18"/>
    </location>
</feature>
<sequence>MKRATLFLLFFCASVLQAANPRWVAGSQWTNSGKAMNWYRNDVQYFVDAGSLSSSVSHAAAVSMVDAAASVWNLSALPFTLKNGGALAEDVSSANVYMGSSGLVWPTDVSSSNYTSKQIAVVLDADGSITDALLGSGASEPSNCRTNGVTEFVDLFIQPGKIAHARIVVNGRCSGAAAEQQLQLQYQLMRVFGRVLGIGWSQLNDNVFTAVPAPTYAQQMHWPIMHPIDIICGAYTYQCLPQPFTLREDDIAAMWLLYADSTTSLAASNMINMSGNIYSSGVRPLSGINLTVTRYQRWGSYGVDGFQSVSNVTGFNMSFQRGNPVTGPSVDTQGIYGPIVGDTASTFNFAAIPLSTGTYVTLASEPVNPLYKGAYAVGPYQMGSPSPSGSAISISNGPYSPGANVFVSYTVPDAASDCSTAKDGTESVPGSIPLDGTWSSRLCGVGHSSWTALSVKTGRTATVEVTATDETGNATSNKAMPLIGMWHGSDATGILPGLAAQTAAFNGMRTGMSQLRVSFSATESVRLAITDARGDGRADYTYRARVLYADSISPARVPLSGGTIAITGMGFAAGNTVTIGGVAARVVSISPTSISVVAPAMGSGVKDVVITDLSTGGFSTMTGAITYGGAASDVLAITSQPSASVVVGTPTPFALQLKDANGAAVRNGQIAVSASAGSIVVGACNLARCTLVTDASGVAQTYITPSVAGAMTVRAVSPAGSTVQASFTAMTVSRAVTLLRPTEYVAAGSGAAFAPVVDVTQNGAAAPGTPVSWTASTSRAGLSSSVSAADAGGLSSIDAIGALRDGEAATVQACAWSTVCSTQNVIGVAAANLRAAVVSGDAQSRSASDSLSNVALRVLDTSGNPVAGAAVAVYQAVSGWQPACTSGRCPTAPVYGTITSNAVSDDDGMVTVSPLQYANTAAVTKITASVGTQGAITITLLKTP</sequence>
<dbReference type="Gene3D" id="2.60.40.10">
    <property type="entry name" value="Immunoglobulins"/>
    <property type="match status" value="2"/>
</dbReference>
<evidence type="ECO:0000313" key="4">
    <source>
        <dbReference type="Proteomes" id="UP000182427"/>
    </source>
</evidence>
<dbReference type="EMBL" id="LT629690">
    <property type="protein sequence ID" value="SDG05012.1"/>
    <property type="molecule type" value="Genomic_DNA"/>
</dbReference>
<dbReference type="AlphaFoldDB" id="A0A1G7R2M6"/>
<dbReference type="CDD" id="cd00603">
    <property type="entry name" value="IPT_PCSR"/>
    <property type="match status" value="1"/>
</dbReference>
<proteinExistence type="predicted"/>
<dbReference type="InterPro" id="IPR002909">
    <property type="entry name" value="IPT_dom"/>
</dbReference>
<keyword evidence="4" id="KW-1185">Reference proteome</keyword>
<feature type="chain" id="PRO_5009242522" evidence="1">
    <location>
        <begin position="19"/>
        <end position="944"/>
    </location>
</feature>
<dbReference type="Proteomes" id="UP000182427">
    <property type="component" value="Chromosome I"/>
</dbReference>
<name>A0A1G7R2M6_9BACT</name>
<dbReference type="InterPro" id="IPR014756">
    <property type="entry name" value="Ig_E-set"/>
</dbReference>
<dbReference type="RefSeq" id="WP_083346783.1">
    <property type="nucleotide sequence ID" value="NZ_LT629690.1"/>
</dbReference>
<reference evidence="3 4" key="1">
    <citation type="submission" date="2016-10" db="EMBL/GenBank/DDBJ databases">
        <authorList>
            <person name="de Groot N.N."/>
        </authorList>
    </citation>
    <scope>NUCLEOTIDE SEQUENCE [LARGE SCALE GENOMIC DNA]</scope>
    <source>
        <strain evidence="3 4">GAS232</strain>
    </source>
</reference>
<dbReference type="SUPFAM" id="SSF81296">
    <property type="entry name" value="E set domains"/>
    <property type="match status" value="1"/>
</dbReference>